<feature type="transmembrane region" description="Helical" evidence="1">
    <location>
        <begin position="209"/>
        <end position="231"/>
    </location>
</feature>
<keyword evidence="3" id="KW-1185">Reference proteome</keyword>
<evidence type="ECO:0000313" key="3">
    <source>
        <dbReference type="Proteomes" id="UP000664628"/>
    </source>
</evidence>
<evidence type="ECO:0000313" key="2">
    <source>
        <dbReference type="EMBL" id="MBO0953330.1"/>
    </source>
</evidence>
<protein>
    <submittedName>
        <fullName evidence="2">DUF937 domain-containing protein</fullName>
    </submittedName>
</protein>
<dbReference type="EMBL" id="JAFMYW010000040">
    <property type="protein sequence ID" value="MBO0953330.1"/>
    <property type="molecule type" value="Genomic_DNA"/>
</dbReference>
<gene>
    <name evidence="2" type="ORF">J2I46_32480</name>
</gene>
<dbReference type="Pfam" id="PF06078">
    <property type="entry name" value="DUF937"/>
    <property type="match status" value="1"/>
</dbReference>
<keyword evidence="1" id="KW-0812">Transmembrane</keyword>
<name>A0ABS3JTI4_9BACT</name>
<proteinExistence type="predicted"/>
<dbReference type="Proteomes" id="UP000664628">
    <property type="component" value="Unassembled WGS sequence"/>
</dbReference>
<organism evidence="2 3">
    <name type="scientific">Fibrella forsythiae</name>
    <dbReference type="NCBI Taxonomy" id="2817061"/>
    <lineage>
        <taxon>Bacteria</taxon>
        <taxon>Pseudomonadati</taxon>
        <taxon>Bacteroidota</taxon>
        <taxon>Cytophagia</taxon>
        <taxon>Cytophagales</taxon>
        <taxon>Spirosomataceae</taxon>
        <taxon>Fibrella</taxon>
    </lineage>
</organism>
<dbReference type="InterPro" id="IPR009282">
    <property type="entry name" value="DUF937"/>
</dbReference>
<evidence type="ECO:0000256" key="1">
    <source>
        <dbReference type="SAM" id="Phobius"/>
    </source>
</evidence>
<keyword evidence="1" id="KW-1133">Transmembrane helix</keyword>
<dbReference type="RefSeq" id="WP_207333282.1">
    <property type="nucleotide sequence ID" value="NZ_JAFMYW010000040.1"/>
</dbReference>
<sequence>MTNGLLVYLRSVFTPSTVSRLTLALNEKAAPVQKALDSLLPAVVGGVLYQASSPEGTAALYQLLTTTPPGEALPASQLLDTDAYRQQAADLGIDLLWQLYGPQTYQLIGAVAQHSRINVGSAITLTGVVTWLLREALHRQLADHSLAQAHWTIRLEDEVEPVWRALPPDLAGSLGWFLGPDPREPVRPVAPLASEPTGEAVTGLSWLRWSLYLVVPLLLLLLFLGLLRALIG</sequence>
<keyword evidence="1" id="KW-0472">Membrane</keyword>
<reference evidence="2 3" key="1">
    <citation type="submission" date="2021-03" db="EMBL/GenBank/DDBJ databases">
        <title>Fibrella sp. HMF5405 genome sequencing and assembly.</title>
        <authorList>
            <person name="Kang H."/>
            <person name="Kim H."/>
            <person name="Bae S."/>
            <person name="Joh K."/>
        </authorList>
    </citation>
    <scope>NUCLEOTIDE SEQUENCE [LARGE SCALE GENOMIC DNA]</scope>
    <source>
        <strain evidence="2 3">HMF5405</strain>
    </source>
</reference>
<accession>A0ABS3JTI4</accession>
<comment type="caution">
    <text evidence="2">The sequence shown here is derived from an EMBL/GenBank/DDBJ whole genome shotgun (WGS) entry which is preliminary data.</text>
</comment>